<protein>
    <submittedName>
        <fullName evidence="2">Uncharacterized protein</fullName>
    </submittedName>
</protein>
<evidence type="ECO:0000313" key="3">
    <source>
        <dbReference type="Proteomes" id="UP000275078"/>
    </source>
</evidence>
<feature type="transmembrane region" description="Helical" evidence="1">
    <location>
        <begin position="6"/>
        <end position="25"/>
    </location>
</feature>
<keyword evidence="3" id="KW-1185">Reference proteome</keyword>
<dbReference type="AlphaFoldDB" id="A0A3N4IDQ3"/>
<dbReference type="EMBL" id="ML119672">
    <property type="protein sequence ID" value="RPA82270.1"/>
    <property type="molecule type" value="Genomic_DNA"/>
</dbReference>
<gene>
    <name evidence="2" type="ORF">BJ508DRAFT_90280</name>
</gene>
<keyword evidence="1" id="KW-0812">Transmembrane</keyword>
<keyword evidence="1" id="KW-0472">Membrane</keyword>
<accession>A0A3N4IDQ3</accession>
<proteinExistence type="predicted"/>
<keyword evidence="1" id="KW-1133">Transmembrane helix</keyword>
<name>A0A3N4IDQ3_ASCIM</name>
<evidence type="ECO:0000313" key="2">
    <source>
        <dbReference type="EMBL" id="RPA82270.1"/>
    </source>
</evidence>
<sequence length="147" mass="17119">MGSWWTFPILRTIMVITRKFFFFFFNSVKKMGILKYVFSLSFSVRTVKCSKHKPLPPNAAGATTSPSSSILTSYIVRTTHNPNKYHRMLQLLSLKIEKHDSDYYQEMKQPMTKLGATMTFNEIECQRRRVEILYNRSRPISGEPLGV</sequence>
<organism evidence="2 3">
    <name type="scientific">Ascobolus immersus RN42</name>
    <dbReference type="NCBI Taxonomy" id="1160509"/>
    <lineage>
        <taxon>Eukaryota</taxon>
        <taxon>Fungi</taxon>
        <taxon>Dikarya</taxon>
        <taxon>Ascomycota</taxon>
        <taxon>Pezizomycotina</taxon>
        <taxon>Pezizomycetes</taxon>
        <taxon>Pezizales</taxon>
        <taxon>Ascobolaceae</taxon>
        <taxon>Ascobolus</taxon>
    </lineage>
</organism>
<reference evidence="2 3" key="1">
    <citation type="journal article" date="2018" name="Nat. Ecol. Evol.">
        <title>Pezizomycetes genomes reveal the molecular basis of ectomycorrhizal truffle lifestyle.</title>
        <authorList>
            <person name="Murat C."/>
            <person name="Payen T."/>
            <person name="Noel B."/>
            <person name="Kuo A."/>
            <person name="Morin E."/>
            <person name="Chen J."/>
            <person name="Kohler A."/>
            <person name="Krizsan K."/>
            <person name="Balestrini R."/>
            <person name="Da Silva C."/>
            <person name="Montanini B."/>
            <person name="Hainaut M."/>
            <person name="Levati E."/>
            <person name="Barry K.W."/>
            <person name="Belfiori B."/>
            <person name="Cichocki N."/>
            <person name="Clum A."/>
            <person name="Dockter R.B."/>
            <person name="Fauchery L."/>
            <person name="Guy J."/>
            <person name="Iotti M."/>
            <person name="Le Tacon F."/>
            <person name="Lindquist E.A."/>
            <person name="Lipzen A."/>
            <person name="Malagnac F."/>
            <person name="Mello A."/>
            <person name="Molinier V."/>
            <person name="Miyauchi S."/>
            <person name="Poulain J."/>
            <person name="Riccioni C."/>
            <person name="Rubini A."/>
            <person name="Sitrit Y."/>
            <person name="Splivallo R."/>
            <person name="Traeger S."/>
            <person name="Wang M."/>
            <person name="Zifcakova L."/>
            <person name="Wipf D."/>
            <person name="Zambonelli A."/>
            <person name="Paolocci F."/>
            <person name="Nowrousian M."/>
            <person name="Ottonello S."/>
            <person name="Baldrian P."/>
            <person name="Spatafora J.W."/>
            <person name="Henrissat B."/>
            <person name="Nagy L.G."/>
            <person name="Aury J.M."/>
            <person name="Wincker P."/>
            <person name="Grigoriev I.V."/>
            <person name="Bonfante P."/>
            <person name="Martin F.M."/>
        </authorList>
    </citation>
    <scope>NUCLEOTIDE SEQUENCE [LARGE SCALE GENOMIC DNA]</scope>
    <source>
        <strain evidence="2 3">RN42</strain>
    </source>
</reference>
<dbReference type="Proteomes" id="UP000275078">
    <property type="component" value="Unassembled WGS sequence"/>
</dbReference>
<evidence type="ECO:0000256" key="1">
    <source>
        <dbReference type="SAM" id="Phobius"/>
    </source>
</evidence>